<comment type="caution">
    <text evidence="2">The sequence shown here is derived from an EMBL/GenBank/DDBJ whole genome shotgun (WGS) entry which is preliminary data.</text>
</comment>
<keyword evidence="1" id="KW-0472">Membrane</keyword>
<gene>
    <name evidence="2" type="ORF">BN134_863</name>
</gene>
<organism evidence="2 3">
    <name type="scientific">Cronobacter dublinensis 1210</name>
    <dbReference type="NCBI Taxonomy" id="1208656"/>
    <lineage>
        <taxon>Bacteria</taxon>
        <taxon>Pseudomonadati</taxon>
        <taxon>Pseudomonadota</taxon>
        <taxon>Gammaproteobacteria</taxon>
        <taxon>Enterobacterales</taxon>
        <taxon>Enterobacteriaceae</taxon>
        <taxon>Cronobacter</taxon>
    </lineage>
</organism>
<feature type="transmembrane region" description="Helical" evidence="1">
    <location>
        <begin position="45"/>
        <end position="64"/>
    </location>
</feature>
<accession>A0ABM9Q487</accession>
<dbReference type="EMBL" id="CAKZ01000046">
    <property type="protein sequence ID" value="CCJ80153.1"/>
    <property type="molecule type" value="Genomic_DNA"/>
</dbReference>
<evidence type="ECO:0000256" key="1">
    <source>
        <dbReference type="SAM" id="Phobius"/>
    </source>
</evidence>
<name>A0ABM9Q487_9ENTR</name>
<dbReference type="Proteomes" id="UP000009342">
    <property type="component" value="Unassembled WGS sequence"/>
</dbReference>
<reference evidence="3" key="1">
    <citation type="journal article" date="2012" name="PLoS ONE">
        <title>Comparative analysis of genome sequences covering the seven cronobacter species.</title>
        <authorList>
            <person name="Joseph S."/>
            <person name="Desai P."/>
            <person name="Ji Y."/>
            <person name="Cummings C.A."/>
            <person name="Shih R."/>
            <person name="Degoricija L."/>
            <person name="Rico A."/>
            <person name="Brzoska P."/>
            <person name="Hamby S.E."/>
            <person name="Masood N."/>
            <person name="Hariri S."/>
            <person name="Sonbol H."/>
            <person name="Chuzhanova N."/>
            <person name="McClelland M."/>
            <person name="Furtado M.R."/>
            <person name="Forsythe S.J."/>
        </authorList>
    </citation>
    <scope>NUCLEOTIDE SEQUENCE [LARGE SCALE GENOMIC DNA]</scope>
    <source>
        <strain evidence="3">1210</strain>
    </source>
</reference>
<keyword evidence="3" id="KW-1185">Reference proteome</keyword>
<keyword evidence="1" id="KW-1133">Transmembrane helix</keyword>
<sequence>MFFDVKFTQNAHPRAYTPADRRCHSAHRHPFQPQLHLLPVDVKHAIFSARLYYLMLVVGIGVLINKSRP</sequence>
<evidence type="ECO:0000313" key="3">
    <source>
        <dbReference type="Proteomes" id="UP000009342"/>
    </source>
</evidence>
<keyword evidence="1" id="KW-0812">Transmembrane</keyword>
<protein>
    <submittedName>
        <fullName evidence="2">Uncharacterized protein</fullName>
    </submittedName>
</protein>
<evidence type="ECO:0000313" key="2">
    <source>
        <dbReference type="EMBL" id="CCJ80153.1"/>
    </source>
</evidence>
<proteinExistence type="predicted"/>